<evidence type="ECO:0000313" key="3">
    <source>
        <dbReference type="Proteomes" id="UP000276133"/>
    </source>
</evidence>
<feature type="transmembrane region" description="Helical" evidence="1">
    <location>
        <begin position="7"/>
        <end position="26"/>
    </location>
</feature>
<proteinExistence type="predicted"/>
<keyword evidence="3" id="KW-1185">Reference proteome</keyword>
<evidence type="ECO:0000256" key="1">
    <source>
        <dbReference type="SAM" id="Phobius"/>
    </source>
</evidence>
<accession>A0A3M7QUK1</accession>
<reference evidence="2 3" key="1">
    <citation type="journal article" date="2018" name="Sci. Rep.">
        <title>Genomic signatures of local adaptation to the degree of environmental predictability in rotifers.</title>
        <authorList>
            <person name="Franch-Gras L."/>
            <person name="Hahn C."/>
            <person name="Garcia-Roger E.M."/>
            <person name="Carmona M.J."/>
            <person name="Serra M."/>
            <person name="Gomez A."/>
        </authorList>
    </citation>
    <scope>NUCLEOTIDE SEQUENCE [LARGE SCALE GENOMIC DNA]</scope>
    <source>
        <strain evidence="2">HYR1</strain>
    </source>
</reference>
<name>A0A3M7QUK1_BRAPC</name>
<organism evidence="2 3">
    <name type="scientific">Brachionus plicatilis</name>
    <name type="common">Marine rotifer</name>
    <name type="synonym">Brachionus muelleri</name>
    <dbReference type="NCBI Taxonomy" id="10195"/>
    <lineage>
        <taxon>Eukaryota</taxon>
        <taxon>Metazoa</taxon>
        <taxon>Spiralia</taxon>
        <taxon>Gnathifera</taxon>
        <taxon>Rotifera</taxon>
        <taxon>Eurotatoria</taxon>
        <taxon>Monogononta</taxon>
        <taxon>Pseudotrocha</taxon>
        <taxon>Ploima</taxon>
        <taxon>Brachionidae</taxon>
        <taxon>Brachionus</taxon>
    </lineage>
</organism>
<protein>
    <submittedName>
        <fullName evidence="2">Uncharacterized protein</fullName>
    </submittedName>
</protein>
<keyword evidence="1" id="KW-0812">Transmembrane</keyword>
<comment type="caution">
    <text evidence="2">The sequence shown here is derived from an EMBL/GenBank/DDBJ whole genome shotgun (WGS) entry which is preliminary data.</text>
</comment>
<keyword evidence="1" id="KW-0472">Membrane</keyword>
<keyword evidence="1" id="KW-1133">Transmembrane helix</keyword>
<dbReference type="AlphaFoldDB" id="A0A3M7QUK1"/>
<dbReference type="Proteomes" id="UP000276133">
    <property type="component" value="Unassembled WGS sequence"/>
</dbReference>
<evidence type="ECO:0000313" key="2">
    <source>
        <dbReference type="EMBL" id="RNA15036.1"/>
    </source>
</evidence>
<sequence>MTCQKKYYNLYFDLLILILNFNLPIFSIPQSNFDSYALTINGSKTIVHFNPTYCGDLTLGFWQNKNNNIFAIT</sequence>
<dbReference type="EMBL" id="REGN01005054">
    <property type="protein sequence ID" value="RNA15036.1"/>
    <property type="molecule type" value="Genomic_DNA"/>
</dbReference>
<gene>
    <name evidence="2" type="ORF">BpHYR1_022281</name>
</gene>